<organism evidence="12 13">
    <name type="scientific">Antarcticimicrobium sediminis</name>
    <dbReference type="NCBI Taxonomy" id="2546227"/>
    <lineage>
        <taxon>Bacteria</taxon>
        <taxon>Pseudomonadati</taxon>
        <taxon>Pseudomonadota</taxon>
        <taxon>Alphaproteobacteria</taxon>
        <taxon>Rhodobacterales</taxon>
        <taxon>Paracoccaceae</taxon>
        <taxon>Antarcticimicrobium</taxon>
    </lineage>
</organism>
<dbReference type="PROSITE" id="PS51007">
    <property type="entry name" value="CYTC"/>
    <property type="match status" value="1"/>
</dbReference>
<evidence type="ECO:0000256" key="10">
    <source>
        <dbReference type="SAM" id="SignalP"/>
    </source>
</evidence>
<sequence length="345" mass="37315">MRKSSIIALSCLLVMPVNMLAAQELMSDAQDLFEPIPAEPPALEGNALTPEKVELGKMLYFEPRLSESHTISCNTCHQIGMGGVDMLETSRGHRWQAGGRNAPTVLNSVFNTAQFWDGRAADLAEQAGGPMVNPVEMASTTTHVVEQLKGIPGYDAYFKSAFPDDPDPINLPNAEKAIAVFETTLITPNAPFDKFLKGDETALTDMQKEGLQAFMDNGCATCHNGVNVGGNMYQPFGVVENPGAEFLPPDDKGRFQVTASVDDEYVFKVPTLRNIALTPPYFHTGKSWDLHQAVAVMGSSQLGITLSDDEVAKITAFLDSLTGDQPQIVYPTLPPSVATTPRPMP</sequence>
<keyword evidence="6" id="KW-0560">Oxidoreductase</keyword>
<feature type="binding site" description="covalent" evidence="8">
    <location>
        <position position="76"/>
    </location>
    <ligand>
        <name>heme c</name>
        <dbReference type="ChEBI" id="CHEBI:61717"/>
        <label>1</label>
    </ligand>
</feature>
<comment type="cofactor">
    <cofactor evidence="8">
        <name>heme</name>
        <dbReference type="ChEBI" id="CHEBI:30413"/>
    </cofactor>
    <text evidence="8">Binds 2 heme groups.</text>
</comment>
<feature type="binding site" description="axial binding residue" evidence="9">
    <location>
        <position position="93"/>
    </location>
    <ligand>
        <name>heme c</name>
        <dbReference type="ChEBI" id="CHEBI:61717"/>
        <label>1</label>
    </ligand>
    <ligandPart>
        <name>Fe</name>
        <dbReference type="ChEBI" id="CHEBI:18248"/>
    </ligandPart>
</feature>
<gene>
    <name evidence="12" type="ORF">E1B25_19370</name>
</gene>
<feature type="signal peptide" evidence="10">
    <location>
        <begin position="1"/>
        <end position="21"/>
    </location>
</feature>
<dbReference type="GO" id="GO:0046872">
    <property type="term" value="F:metal ion binding"/>
    <property type="evidence" value="ECO:0007669"/>
    <property type="project" value="UniProtKB-KW"/>
</dbReference>
<dbReference type="Pfam" id="PF00034">
    <property type="entry name" value="Cytochrom_C"/>
    <property type="match status" value="1"/>
</dbReference>
<feature type="binding site" description="axial binding residue" evidence="9">
    <location>
        <position position="223"/>
    </location>
    <ligand>
        <name>heme c</name>
        <dbReference type="ChEBI" id="CHEBI:61717"/>
        <label>2</label>
    </ligand>
    <ligandPart>
        <name>Fe</name>
        <dbReference type="ChEBI" id="CHEBI:18248"/>
    </ligandPart>
</feature>
<dbReference type="InterPro" id="IPR026259">
    <property type="entry name" value="MauG/Cytc_peroxidase"/>
</dbReference>
<name>A0A4R5EIV9_9RHOB</name>
<dbReference type="Gene3D" id="1.10.760.10">
    <property type="entry name" value="Cytochrome c-like domain"/>
    <property type="match status" value="2"/>
</dbReference>
<keyword evidence="12" id="KW-0575">Peroxidase</keyword>
<evidence type="ECO:0000313" key="12">
    <source>
        <dbReference type="EMBL" id="TDE34495.1"/>
    </source>
</evidence>
<dbReference type="Pfam" id="PF03150">
    <property type="entry name" value="CCP_MauG"/>
    <property type="match status" value="1"/>
</dbReference>
<keyword evidence="3 9" id="KW-0479">Metal-binding</keyword>
<keyword evidence="5" id="KW-0574">Periplasm</keyword>
<dbReference type="RefSeq" id="WP_132831233.1">
    <property type="nucleotide sequence ID" value="NZ_SMFP01000019.1"/>
</dbReference>
<accession>A0A4R5EIV9</accession>
<dbReference type="PIRSF" id="PIRSF000294">
    <property type="entry name" value="Cytochrome-c_peroxidase"/>
    <property type="match status" value="1"/>
</dbReference>
<evidence type="ECO:0000256" key="8">
    <source>
        <dbReference type="PIRSR" id="PIRSR000294-1"/>
    </source>
</evidence>
<dbReference type="GO" id="GO:0009055">
    <property type="term" value="F:electron transfer activity"/>
    <property type="evidence" value="ECO:0007669"/>
    <property type="project" value="InterPro"/>
</dbReference>
<feature type="binding site" description="covalent" evidence="8">
    <location>
        <position position="222"/>
    </location>
    <ligand>
        <name>heme c</name>
        <dbReference type="ChEBI" id="CHEBI:61717"/>
        <label>2</label>
    </ligand>
</feature>
<dbReference type="FunFam" id="1.10.760.10:FF:000020">
    <property type="entry name" value="Cytochrome c peroxidase"/>
    <property type="match status" value="1"/>
</dbReference>
<dbReference type="GO" id="GO:0020037">
    <property type="term" value="F:heme binding"/>
    <property type="evidence" value="ECO:0007669"/>
    <property type="project" value="InterPro"/>
</dbReference>
<comment type="PTM">
    <text evidence="8">Binds 2 heme groups per subunit.</text>
</comment>
<dbReference type="InterPro" id="IPR004852">
    <property type="entry name" value="Di-haem_cyt_c_peroxidsae"/>
</dbReference>
<evidence type="ECO:0000256" key="4">
    <source>
        <dbReference type="ARBA" id="ARBA00022729"/>
    </source>
</evidence>
<dbReference type="SUPFAM" id="SSF46626">
    <property type="entry name" value="Cytochrome c"/>
    <property type="match status" value="2"/>
</dbReference>
<dbReference type="InterPro" id="IPR051395">
    <property type="entry name" value="Cytochrome_c_Peroxidase/MauG"/>
</dbReference>
<feature type="domain" description="Cytochrome c" evidence="11">
    <location>
        <begin position="205"/>
        <end position="322"/>
    </location>
</feature>
<dbReference type="PANTHER" id="PTHR30600:SF7">
    <property type="entry name" value="CYTOCHROME C PEROXIDASE-RELATED"/>
    <property type="match status" value="1"/>
</dbReference>
<proteinExistence type="predicted"/>
<keyword evidence="13" id="KW-1185">Reference proteome</keyword>
<evidence type="ECO:0000259" key="11">
    <source>
        <dbReference type="PROSITE" id="PS51007"/>
    </source>
</evidence>
<dbReference type="GO" id="GO:0042597">
    <property type="term" value="C:periplasmic space"/>
    <property type="evidence" value="ECO:0007669"/>
    <property type="project" value="UniProtKB-SubCell"/>
</dbReference>
<dbReference type="OrthoDB" id="9805202at2"/>
<dbReference type="EMBL" id="SMFP01000019">
    <property type="protein sequence ID" value="TDE34495.1"/>
    <property type="molecule type" value="Genomic_DNA"/>
</dbReference>
<evidence type="ECO:0000313" key="13">
    <source>
        <dbReference type="Proteomes" id="UP000294662"/>
    </source>
</evidence>
<evidence type="ECO:0000256" key="9">
    <source>
        <dbReference type="PIRSR" id="PIRSR000294-2"/>
    </source>
</evidence>
<feature type="binding site" description="axial binding residue" evidence="9">
    <location>
        <position position="297"/>
    </location>
    <ligand>
        <name>heme c</name>
        <dbReference type="ChEBI" id="CHEBI:61717"/>
        <label>2</label>
    </ligand>
    <ligandPart>
        <name>Fe</name>
        <dbReference type="ChEBI" id="CHEBI:18248"/>
    </ligandPart>
</feature>
<feature type="binding site" description="covalent" evidence="8">
    <location>
        <position position="219"/>
    </location>
    <ligand>
        <name>heme c</name>
        <dbReference type="ChEBI" id="CHEBI:61717"/>
        <label>2</label>
    </ligand>
</feature>
<dbReference type="GO" id="GO:0004130">
    <property type="term" value="F:cytochrome-c peroxidase activity"/>
    <property type="evidence" value="ECO:0007669"/>
    <property type="project" value="TreeGrafter"/>
</dbReference>
<protein>
    <submittedName>
        <fullName evidence="12">Cytochrome-c peroxidase</fullName>
    </submittedName>
</protein>
<dbReference type="AlphaFoldDB" id="A0A4R5EIV9"/>
<keyword evidence="2 8" id="KW-0349">Heme</keyword>
<feature type="chain" id="PRO_5020817052" evidence="10">
    <location>
        <begin position="22"/>
        <end position="345"/>
    </location>
</feature>
<evidence type="ECO:0000256" key="7">
    <source>
        <dbReference type="ARBA" id="ARBA00023004"/>
    </source>
</evidence>
<dbReference type="PANTHER" id="PTHR30600">
    <property type="entry name" value="CYTOCHROME C PEROXIDASE-RELATED"/>
    <property type="match status" value="1"/>
</dbReference>
<dbReference type="InterPro" id="IPR009056">
    <property type="entry name" value="Cyt_c-like_dom"/>
</dbReference>
<feature type="binding site" description="axial binding residue" evidence="9">
    <location>
        <position position="77"/>
    </location>
    <ligand>
        <name>heme c</name>
        <dbReference type="ChEBI" id="CHEBI:61717"/>
        <label>1</label>
    </ligand>
    <ligandPart>
        <name>Fe</name>
        <dbReference type="ChEBI" id="CHEBI:18248"/>
    </ligandPart>
</feature>
<evidence type="ECO:0000256" key="6">
    <source>
        <dbReference type="ARBA" id="ARBA00023002"/>
    </source>
</evidence>
<evidence type="ECO:0000256" key="3">
    <source>
        <dbReference type="ARBA" id="ARBA00022723"/>
    </source>
</evidence>
<reference evidence="12 13" key="1">
    <citation type="submission" date="2019-03" db="EMBL/GenBank/DDBJ databases">
        <authorList>
            <person name="Zhang S."/>
        </authorList>
    </citation>
    <scope>NUCLEOTIDE SEQUENCE [LARGE SCALE GENOMIC DNA]</scope>
    <source>
        <strain evidence="12 13">S4J41</strain>
    </source>
</reference>
<evidence type="ECO:0000256" key="2">
    <source>
        <dbReference type="ARBA" id="ARBA00022617"/>
    </source>
</evidence>
<keyword evidence="7 9" id="KW-0408">Iron</keyword>
<evidence type="ECO:0000256" key="1">
    <source>
        <dbReference type="ARBA" id="ARBA00004418"/>
    </source>
</evidence>
<dbReference type="Proteomes" id="UP000294662">
    <property type="component" value="Unassembled WGS sequence"/>
</dbReference>
<comment type="subcellular location">
    <subcellularLocation>
        <location evidence="1">Periplasm</location>
    </subcellularLocation>
</comment>
<keyword evidence="4 10" id="KW-0732">Signal</keyword>
<evidence type="ECO:0000256" key="5">
    <source>
        <dbReference type="ARBA" id="ARBA00022764"/>
    </source>
</evidence>
<comment type="caution">
    <text evidence="12">The sequence shown here is derived from an EMBL/GenBank/DDBJ whole genome shotgun (WGS) entry which is preliminary data.</text>
</comment>
<dbReference type="InterPro" id="IPR036909">
    <property type="entry name" value="Cyt_c-like_dom_sf"/>
</dbReference>
<feature type="binding site" description="covalent" evidence="8">
    <location>
        <position position="73"/>
    </location>
    <ligand>
        <name>heme c</name>
        <dbReference type="ChEBI" id="CHEBI:61717"/>
        <label>1</label>
    </ligand>
</feature>